<keyword evidence="5 11" id="KW-0934">Plastid</keyword>
<evidence type="ECO:0000256" key="8">
    <source>
        <dbReference type="ARBA" id="ARBA00022946"/>
    </source>
</evidence>
<dbReference type="EC" id="3.1.2.-" evidence="11"/>
<dbReference type="Pfam" id="PF20791">
    <property type="entry name" value="Acyl-ACP_TE_C"/>
    <property type="match status" value="1"/>
</dbReference>
<comment type="function">
    <text evidence="11">Plays an essential role in chain termination during de novo fatty acid synthesis.</text>
</comment>
<evidence type="ECO:0000259" key="13">
    <source>
        <dbReference type="Pfam" id="PF01643"/>
    </source>
</evidence>
<dbReference type="Gene3D" id="3.10.129.10">
    <property type="entry name" value="Hotdog Thioesterase"/>
    <property type="match status" value="1"/>
</dbReference>
<evidence type="ECO:0000256" key="7">
    <source>
        <dbReference type="ARBA" id="ARBA00022832"/>
    </source>
</evidence>
<evidence type="ECO:0000313" key="16">
    <source>
        <dbReference type="Proteomes" id="UP001465755"/>
    </source>
</evidence>
<dbReference type="InterPro" id="IPR049427">
    <property type="entry name" value="Acyl-ACP_TE_C"/>
</dbReference>
<evidence type="ECO:0000259" key="14">
    <source>
        <dbReference type="Pfam" id="PF20791"/>
    </source>
</evidence>
<keyword evidence="3 11" id="KW-0444">Lipid biosynthesis</keyword>
<evidence type="ECO:0000256" key="5">
    <source>
        <dbReference type="ARBA" id="ARBA00022640"/>
    </source>
</evidence>
<evidence type="ECO:0000256" key="1">
    <source>
        <dbReference type="ARBA" id="ARBA00004229"/>
    </source>
</evidence>
<dbReference type="PANTHER" id="PTHR31727:SF6">
    <property type="entry name" value="OLEOYL-ACYL CARRIER PROTEIN THIOESTERASE 1, CHLOROPLASTIC"/>
    <property type="match status" value="1"/>
</dbReference>
<evidence type="ECO:0000256" key="10">
    <source>
        <dbReference type="ARBA" id="ARBA00023160"/>
    </source>
</evidence>
<proteinExistence type="inferred from homology"/>
<evidence type="ECO:0000256" key="11">
    <source>
        <dbReference type="RuleBase" id="RU363096"/>
    </source>
</evidence>
<dbReference type="InterPro" id="IPR029069">
    <property type="entry name" value="HotDog_dom_sf"/>
</dbReference>
<keyword evidence="7 11" id="KW-0276">Fatty acid metabolism</keyword>
<feature type="domain" description="Acyl-ACP thioesterase-like C-terminal" evidence="14">
    <location>
        <begin position="270"/>
        <end position="363"/>
    </location>
</feature>
<evidence type="ECO:0000256" key="3">
    <source>
        <dbReference type="ARBA" id="ARBA00022516"/>
    </source>
</evidence>
<dbReference type="GO" id="GO:0000036">
    <property type="term" value="F:acyl carrier activity"/>
    <property type="evidence" value="ECO:0007669"/>
    <property type="project" value="TreeGrafter"/>
</dbReference>
<evidence type="ECO:0000313" key="15">
    <source>
        <dbReference type="EMBL" id="KAK9804180.1"/>
    </source>
</evidence>
<accession>A0AAW1P373</accession>
<dbReference type="SUPFAM" id="SSF54637">
    <property type="entry name" value="Thioesterase/thiol ester dehydrase-isomerase"/>
    <property type="match status" value="2"/>
</dbReference>
<evidence type="ECO:0000256" key="6">
    <source>
        <dbReference type="ARBA" id="ARBA00022801"/>
    </source>
</evidence>
<protein>
    <recommendedName>
        <fullName evidence="11">Acyl-[acyl-carrier-protein] hydrolase</fullName>
        <ecNumber evidence="11">3.1.2.-</ecNumber>
    </recommendedName>
</protein>
<comment type="caution">
    <text evidence="15">The sequence shown here is derived from an EMBL/GenBank/DDBJ whole genome shotgun (WGS) entry which is preliminary data.</text>
</comment>
<feature type="region of interest" description="Disordered" evidence="12">
    <location>
        <begin position="1"/>
        <end position="86"/>
    </location>
</feature>
<dbReference type="Proteomes" id="UP001465755">
    <property type="component" value="Unassembled WGS sequence"/>
</dbReference>
<dbReference type="InterPro" id="IPR002864">
    <property type="entry name" value="Acyl-ACP_thioesterase_NHD"/>
</dbReference>
<comment type="subcellular location">
    <subcellularLocation>
        <location evidence="1 11">Plastid</location>
        <location evidence="1 11">Chloroplast</location>
    </subcellularLocation>
</comment>
<dbReference type="CDD" id="cd00586">
    <property type="entry name" value="4HBT"/>
    <property type="match status" value="1"/>
</dbReference>
<dbReference type="AlphaFoldDB" id="A0AAW1P373"/>
<reference evidence="15 16" key="1">
    <citation type="journal article" date="2024" name="Nat. Commun.">
        <title>Phylogenomics reveals the evolutionary origins of lichenization in chlorophyte algae.</title>
        <authorList>
            <person name="Puginier C."/>
            <person name="Libourel C."/>
            <person name="Otte J."/>
            <person name="Skaloud P."/>
            <person name="Haon M."/>
            <person name="Grisel S."/>
            <person name="Petersen M."/>
            <person name="Berrin J.G."/>
            <person name="Delaux P.M."/>
            <person name="Dal Grande F."/>
            <person name="Keller J."/>
        </authorList>
    </citation>
    <scope>NUCLEOTIDE SEQUENCE [LARGE SCALE GENOMIC DNA]</scope>
    <source>
        <strain evidence="15 16">SAG 2036</strain>
    </source>
</reference>
<dbReference type="Pfam" id="PF01643">
    <property type="entry name" value="Acyl-ACP_TE"/>
    <property type="match status" value="1"/>
</dbReference>
<dbReference type="PANTHER" id="PTHR31727">
    <property type="entry name" value="OLEOYL-ACYL CARRIER PROTEIN THIOESTERASE 1, CHLOROPLASTIC"/>
    <property type="match status" value="1"/>
</dbReference>
<gene>
    <name evidence="15" type="ORF">WJX73_009384</name>
</gene>
<keyword evidence="6 11" id="KW-0378">Hydrolase</keyword>
<comment type="similarity">
    <text evidence="2 11">Belongs to the acyl-ACP thioesterase family.</text>
</comment>
<keyword evidence="16" id="KW-1185">Reference proteome</keyword>
<dbReference type="GO" id="GO:0016297">
    <property type="term" value="F:fatty acyl-[ACP] hydrolase activity"/>
    <property type="evidence" value="ECO:0007669"/>
    <property type="project" value="InterPro"/>
</dbReference>
<feature type="domain" description="Acyl-ACP thioesterase N-terminal hotdog" evidence="13">
    <location>
        <begin position="98"/>
        <end position="231"/>
    </location>
</feature>
<keyword evidence="4 11" id="KW-0150">Chloroplast</keyword>
<organism evidence="15 16">
    <name type="scientific">Symbiochloris irregularis</name>
    <dbReference type="NCBI Taxonomy" id="706552"/>
    <lineage>
        <taxon>Eukaryota</taxon>
        <taxon>Viridiplantae</taxon>
        <taxon>Chlorophyta</taxon>
        <taxon>core chlorophytes</taxon>
        <taxon>Trebouxiophyceae</taxon>
        <taxon>Trebouxiales</taxon>
        <taxon>Trebouxiaceae</taxon>
        <taxon>Symbiochloris</taxon>
    </lineage>
</organism>
<feature type="compositionally biased region" description="Polar residues" evidence="12">
    <location>
        <begin position="11"/>
        <end position="41"/>
    </location>
</feature>
<dbReference type="GO" id="GO:0009507">
    <property type="term" value="C:chloroplast"/>
    <property type="evidence" value="ECO:0007669"/>
    <property type="project" value="UniProtKB-SubCell"/>
</dbReference>
<evidence type="ECO:0000256" key="2">
    <source>
        <dbReference type="ARBA" id="ARBA00006500"/>
    </source>
</evidence>
<sequence length="383" mass="42636">MSAPLGGAFTRTASNGANASTRPPQLSHQQLSAFPSLNRNRLSGPPSQLARPTAAVLQAEAPAHRRETPENAWPSHSQNGAAKESDFTTGQLLHGRTAFQEEHKIRSYECGPDQATTVFTISNLLQEVAGNHGVALWGRTASGFATDPIMVEMDLIFVSTRIQVQMDRYPRWGDRVQIETWFQAEGRLAACRNWLIRDASTGEMLGRATSSWVMLNTKTRKLSKIPTKMREKLNYLAPNPHRDSLDPSLTRKKISEVSLPAEIIGPQQVARRSDMDMNGHINNVTYLGWALETIPEGMASDYTLHQVEIDFKSECLAGDTVESLGSRLQEETNGEGVVRYLHLVRCCKDGDCRELVRARSTWRPNHVQPEHLHPWLPGQGDAQ</sequence>
<keyword evidence="8" id="KW-0809">Transit peptide</keyword>
<evidence type="ECO:0000256" key="12">
    <source>
        <dbReference type="SAM" id="MobiDB-lite"/>
    </source>
</evidence>
<dbReference type="InterPro" id="IPR045023">
    <property type="entry name" value="FATA/B"/>
</dbReference>
<keyword evidence="9 11" id="KW-0443">Lipid metabolism</keyword>
<keyword evidence="10 11" id="KW-0275">Fatty acid biosynthesis</keyword>
<name>A0AAW1P373_9CHLO</name>
<dbReference type="EMBL" id="JALJOQ010000052">
    <property type="protein sequence ID" value="KAK9804180.1"/>
    <property type="molecule type" value="Genomic_DNA"/>
</dbReference>
<evidence type="ECO:0000256" key="4">
    <source>
        <dbReference type="ARBA" id="ARBA00022528"/>
    </source>
</evidence>
<evidence type="ECO:0000256" key="9">
    <source>
        <dbReference type="ARBA" id="ARBA00023098"/>
    </source>
</evidence>